<dbReference type="Proteomes" id="UP000217785">
    <property type="component" value="Unassembled WGS sequence"/>
</dbReference>
<dbReference type="NCBIfam" id="TIGR00166">
    <property type="entry name" value="S6"/>
    <property type="match status" value="1"/>
</dbReference>
<organism evidence="5 6">
    <name type="scientific">Effusibacillus lacus</name>
    <dbReference type="NCBI Taxonomy" id="1348429"/>
    <lineage>
        <taxon>Bacteria</taxon>
        <taxon>Bacillati</taxon>
        <taxon>Bacillota</taxon>
        <taxon>Bacilli</taxon>
        <taxon>Bacillales</taxon>
        <taxon>Alicyclobacillaceae</taxon>
        <taxon>Effusibacillus</taxon>
    </lineage>
</organism>
<dbReference type="GO" id="GO:0005737">
    <property type="term" value="C:cytoplasm"/>
    <property type="evidence" value="ECO:0007669"/>
    <property type="project" value="UniProtKB-ARBA"/>
</dbReference>
<dbReference type="AlphaFoldDB" id="A0A292YJ64"/>
<dbReference type="PANTHER" id="PTHR21011">
    <property type="entry name" value="MITOCHONDRIAL 28S RIBOSOMAL PROTEIN S6"/>
    <property type="match status" value="1"/>
</dbReference>
<dbReference type="GO" id="GO:0070181">
    <property type="term" value="F:small ribosomal subunit rRNA binding"/>
    <property type="evidence" value="ECO:0007669"/>
    <property type="project" value="TreeGrafter"/>
</dbReference>
<dbReference type="SUPFAM" id="SSF54995">
    <property type="entry name" value="Ribosomal protein S6"/>
    <property type="match status" value="1"/>
</dbReference>
<dbReference type="OrthoDB" id="9812702at2"/>
<comment type="caution">
    <text evidence="5">The sequence shown here is derived from an EMBL/GenBank/DDBJ whole genome shotgun (WGS) entry which is preliminary data.</text>
</comment>
<dbReference type="RefSeq" id="WP_096180651.1">
    <property type="nucleotide sequence ID" value="NZ_BDUF01000011.1"/>
</dbReference>
<keyword evidence="4" id="KW-0694">RNA-binding</keyword>
<evidence type="ECO:0000256" key="3">
    <source>
        <dbReference type="ARBA" id="ARBA00035294"/>
    </source>
</evidence>
<dbReference type="PANTHER" id="PTHR21011:SF1">
    <property type="entry name" value="SMALL RIBOSOMAL SUBUNIT PROTEIN BS6M"/>
    <property type="match status" value="1"/>
</dbReference>
<protein>
    <recommendedName>
        <fullName evidence="3 4">Small ribosomal subunit protein bS6</fullName>
    </recommendedName>
</protein>
<dbReference type="GO" id="GO:0006412">
    <property type="term" value="P:translation"/>
    <property type="evidence" value="ECO:0007669"/>
    <property type="project" value="UniProtKB-UniRule"/>
</dbReference>
<dbReference type="HAMAP" id="MF_00360">
    <property type="entry name" value="Ribosomal_bS6"/>
    <property type="match status" value="1"/>
</dbReference>
<dbReference type="GO" id="GO:1990904">
    <property type="term" value="C:ribonucleoprotein complex"/>
    <property type="evidence" value="ECO:0007669"/>
    <property type="project" value="UniProtKB-KW"/>
</dbReference>
<keyword evidence="4 5" id="KW-0689">Ribosomal protein</keyword>
<dbReference type="GO" id="GO:0003735">
    <property type="term" value="F:structural constituent of ribosome"/>
    <property type="evidence" value="ECO:0007669"/>
    <property type="project" value="InterPro"/>
</dbReference>
<dbReference type="EMBL" id="BDUF01000011">
    <property type="protein sequence ID" value="GAX88951.1"/>
    <property type="molecule type" value="Genomic_DNA"/>
</dbReference>
<dbReference type="Gene3D" id="3.30.70.60">
    <property type="match status" value="1"/>
</dbReference>
<keyword evidence="4" id="KW-0699">rRNA-binding</keyword>
<dbReference type="InterPro" id="IPR035980">
    <property type="entry name" value="Ribosomal_bS6_sf"/>
</dbReference>
<evidence type="ECO:0000256" key="4">
    <source>
        <dbReference type="HAMAP-Rule" id="MF_00360"/>
    </source>
</evidence>
<dbReference type="InterPro" id="IPR000529">
    <property type="entry name" value="Ribosomal_bS6"/>
</dbReference>
<evidence type="ECO:0000313" key="6">
    <source>
        <dbReference type="Proteomes" id="UP000217785"/>
    </source>
</evidence>
<keyword evidence="4" id="KW-0687">Ribonucleoprotein</keyword>
<dbReference type="InterPro" id="IPR020814">
    <property type="entry name" value="Ribosomal_S6_plastid/chlpt"/>
</dbReference>
<name>A0A292YJ64_9BACL</name>
<evidence type="ECO:0000313" key="5">
    <source>
        <dbReference type="EMBL" id="GAX88951.1"/>
    </source>
</evidence>
<comment type="similarity">
    <text evidence="1 4">Belongs to the bacterial ribosomal protein bS6 family.</text>
</comment>
<reference evidence="6" key="1">
    <citation type="submission" date="2017-07" db="EMBL/GenBank/DDBJ databases">
        <title>Draft genome sequence of Effusibacillus lacus strain skLN1.</title>
        <authorList>
            <person name="Watanabe M."/>
            <person name="Kojima H."/>
            <person name="Fukui M."/>
        </authorList>
    </citation>
    <scope>NUCLEOTIDE SEQUENCE [LARGE SCALE GENOMIC DNA]</scope>
    <source>
        <strain evidence="6">skLN1</strain>
    </source>
</reference>
<keyword evidence="6" id="KW-1185">Reference proteome</keyword>
<dbReference type="CDD" id="cd00473">
    <property type="entry name" value="bS6"/>
    <property type="match status" value="1"/>
</dbReference>
<gene>
    <name evidence="4" type="primary">rpsF</name>
    <name evidence="5" type="ORF">EFBL_0565</name>
</gene>
<dbReference type="GO" id="GO:0005840">
    <property type="term" value="C:ribosome"/>
    <property type="evidence" value="ECO:0007669"/>
    <property type="project" value="UniProtKB-KW"/>
</dbReference>
<proteinExistence type="inferred from homology"/>
<sequence>MRAYETMYILQPDLEEEARKALVEKFNNIITDNGGQLEKVTELGQRRLAYEIEGFKQGYYVQLNYNAEPTVPQELERVLRISDEVIRILTTVANA</sequence>
<accession>A0A292YJ64</accession>
<comment type="function">
    <text evidence="2 4">Binds together with bS18 to 16S ribosomal RNA.</text>
</comment>
<evidence type="ECO:0000256" key="1">
    <source>
        <dbReference type="ARBA" id="ARBA00009512"/>
    </source>
</evidence>
<dbReference type="InterPro" id="IPR014717">
    <property type="entry name" value="Transl_elong_EF1B/ribsomal_bS6"/>
</dbReference>
<dbReference type="Pfam" id="PF01250">
    <property type="entry name" value="Ribosomal_S6"/>
    <property type="match status" value="1"/>
</dbReference>
<evidence type="ECO:0000256" key="2">
    <source>
        <dbReference type="ARBA" id="ARBA00035104"/>
    </source>
</evidence>